<accession>A0A0V0H6P1</accession>
<dbReference type="EMBL" id="GEDG01024728">
    <property type="protein sequence ID" value="JAP15754.1"/>
    <property type="molecule type" value="Transcribed_RNA"/>
</dbReference>
<organism evidence="1">
    <name type="scientific">Solanum chacoense</name>
    <name type="common">Chaco potato</name>
    <dbReference type="NCBI Taxonomy" id="4108"/>
    <lineage>
        <taxon>Eukaryota</taxon>
        <taxon>Viridiplantae</taxon>
        <taxon>Streptophyta</taxon>
        <taxon>Embryophyta</taxon>
        <taxon>Tracheophyta</taxon>
        <taxon>Spermatophyta</taxon>
        <taxon>Magnoliopsida</taxon>
        <taxon>eudicotyledons</taxon>
        <taxon>Gunneridae</taxon>
        <taxon>Pentapetalae</taxon>
        <taxon>asterids</taxon>
        <taxon>lamiids</taxon>
        <taxon>Solanales</taxon>
        <taxon>Solanaceae</taxon>
        <taxon>Solanoideae</taxon>
        <taxon>Solaneae</taxon>
        <taxon>Solanum</taxon>
    </lineage>
</organism>
<reference evidence="1" key="1">
    <citation type="submission" date="2015-12" db="EMBL/GenBank/DDBJ databases">
        <title>Gene expression during late stages of embryo sac development: a critical building block for successful pollen-pistil interactions.</title>
        <authorList>
            <person name="Liu Y."/>
            <person name="Joly V."/>
            <person name="Sabar M."/>
            <person name="Matton D.P."/>
        </authorList>
    </citation>
    <scope>NUCLEOTIDE SEQUENCE</scope>
</reference>
<evidence type="ECO:0000313" key="1">
    <source>
        <dbReference type="EMBL" id="JAP15754.1"/>
    </source>
</evidence>
<dbReference type="AlphaFoldDB" id="A0A0V0H6P1"/>
<protein>
    <submittedName>
        <fullName evidence="1">Putative ovule protein</fullName>
    </submittedName>
</protein>
<name>A0A0V0H6P1_SOLCH</name>
<proteinExistence type="predicted"/>
<sequence length="60" mass="7186">MGLNFEQRERKYKRFFFKSKSYLEKRIPKRGLISRLQGQFFSLACTPYHPGCPSYIYVSS</sequence>